<feature type="region of interest" description="Disordered" evidence="1">
    <location>
        <begin position="195"/>
        <end position="235"/>
    </location>
</feature>
<evidence type="ECO:0000313" key="3">
    <source>
        <dbReference type="EMBL" id="PVD38716.1"/>
    </source>
</evidence>
<sequence length="235" mass="25664">MSKRPRLMTDCWCIACEKKCGHFSVTGAARQYFLEHNGGLKAEDGLAPLVVSSCIAGILFFVIVLGSSFVCFISWRKRSKKVSQTTSNPRVSSFVNTDSPPPQAKAYTHHALLVRQRPPLQFYTVRSDPRDQGLAAGAVPMGPFRRPTSMGRPVLYLDMLDPAMNENNAMPHYANAAYGGMNISEMQSVDERGRLKTTTDESTGSPKGGPDQGHVLALSQNHVIVPDPATTADLR</sequence>
<name>A0A2T7PZ57_POMCA</name>
<accession>A0A2T7PZ57</accession>
<evidence type="ECO:0000256" key="2">
    <source>
        <dbReference type="SAM" id="Phobius"/>
    </source>
</evidence>
<feature type="transmembrane region" description="Helical" evidence="2">
    <location>
        <begin position="49"/>
        <end position="75"/>
    </location>
</feature>
<dbReference type="OrthoDB" id="6115510at2759"/>
<proteinExistence type="predicted"/>
<keyword evidence="2" id="KW-0472">Membrane</keyword>
<comment type="caution">
    <text evidence="3">The sequence shown here is derived from an EMBL/GenBank/DDBJ whole genome shotgun (WGS) entry which is preliminary data.</text>
</comment>
<reference evidence="3 4" key="1">
    <citation type="submission" date="2018-04" db="EMBL/GenBank/DDBJ databases">
        <title>The genome of golden apple snail Pomacea canaliculata provides insight into stress tolerance and invasive adaptation.</title>
        <authorList>
            <person name="Liu C."/>
            <person name="Liu B."/>
            <person name="Ren Y."/>
            <person name="Zhang Y."/>
            <person name="Wang H."/>
            <person name="Li S."/>
            <person name="Jiang F."/>
            <person name="Yin L."/>
            <person name="Zhang G."/>
            <person name="Qian W."/>
            <person name="Fan W."/>
        </authorList>
    </citation>
    <scope>NUCLEOTIDE SEQUENCE [LARGE SCALE GENOMIC DNA]</scope>
    <source>
        <strain evidence="3">SZHN2017</strain>
        <tissue evidence="3">Muscle</tissue>
    </source>
</reference>
<keyword evidence="4" id="KW-1185">Reference proteome</keyword>
<protein>
    <submittedName>
        <fullName evidence="3">Uncharacterized protein</fullName>
    </submittedName>
</protein>
<evidence type="ECO:0000313" key="4">
    <source>
        <dbReference type="Proteomes" id="UP000245119"/>
    </source>
</evidence>
<evidence type="ECO:0000256" key="1">
    <source>
        <dbReference type="SAM" id="MobiDB-lite"/>
    </source>
</evidence>
<keyword evidence="2" id="KW-0812">Transmembrane</keyword>
<dbReference type="Proteomes" id="UP000245119">
    <property type="component" value="Linkage Group LG1"/>
</dbReference>
<keyword evidence="2" id="KW-1133">Transmembrane helix</keyword>
<gene>
    <name evidence="3" type="ORF">C0Q70_01336</name>
</gene>
<dbReference type="AlphaFoldDB" id="A0A2T7PZ57"/>
<organism evidence="3 4">
    <name type="scientific">Pomacea canaliculata</name>
    <name type="common">Golden apple snail</name>
    <dbReference type="NCBI Taxonomy" id="400727"/>
    <lineage>
        <taxon>Eukaryota</taxon>
        <taxon>Metazoa</taxon>
        <taxon>Spiralia</taxon>
        <taxon>Lophotrochozoa</taxon>
        <taxon>Mollusca</taxon>
        <taxon>Gastropoda</taxon>
        <taxon>Caenogastropoda</taxon>
        <taxon>Architaenioglossa</taxon>
        <taxon>Ampullarioidea</taxon>
        <taxon>Ampullariidae</taxon>
        <taxon>Pomacea</taxon>
    </lineage>
</organism>
<dbReference type="EMBL" id="PZQS01000001">
    <property type="protein sequence ID" value="PVD38716.1"/>
    <property type="molecule type" value="Genomic_DNA"/>
</dbReference>